<evidence type="ECO:0000313" key="2">
    <source>
        <dbReference type="Proteomes" id="UP000283587"/>
    </source>
</evidence>
<accession>A0A419A069</accession>
<dbReference type="OrthoDB" id="7871110at2"/>
<sequence length="199" mass="20814">MADRTRIVRWLRVLLPLLALAILSTMFLFSRQPGTEPQIPYADVDAEQMARDPRMIAPEYAGVTPDGAELTLRAAQAAPVGADSAGSASQLALNWKARDGLVADLTAPEVGMDTDRISLSGGVHMATSSGWVVDAPRIDAATDRSRILADDGIRATAPFGELTAGAMELAPAAPEGDGAASDAGSILNFTGGVRLIYRP</sequence>
<protein>
    <recommendedName>
        <fullName evidence="3">LPS export ABC transporter periplasmic protein LptC</fullName>
    </recommendedName>
</protein>
<reference evidence="2" key="1">
    <citation type="submission" date="2018-09" db="EMBL/GenBank/DDBJ databases">
        <title>Paracoccus onubensis nov. sp. a moderate halophilic bacterium isolated from Gruta de las Maravillas (Aracena, Spain).</title>
        <authorList>
            <person name="Jurado V."/>
            <person name="Gutierrez-Patricio S."/>
            <person name="Gonzalez-Pimentel J.L."/>
            <person name="Miller A.Z."/>
            <person name="Laiz L."/>
            <person name="Saiz-Jimenez C."/>
        </authorList>
    </citation>
    <scope>NUCLEOTIDE SEQUENCE [LARGE SCALE GENOMIC DNA]</scope>
    <source>
        <strain evidence="2">DSM 26381</strain>
    </source>
</reference>
<evidence type="ECO:0000313" key="1">
    <source>
        <dbReference type="EMBL" id="RJL06316.1"/>
    </source>
</evidence>
<evidence type="ECO:0008006" key="3">
    <source>
        <dbReference type="Google" id="ProtNLM"/>
    </source>
</evidence>
<dbReference type="Proteomes" id="UP000283587">
    <property type="component" value="Unassembled WGS sequence"/>
</dbReference>
<gene>
    <name evidence="1" type="ORF">D3P05_18380</name>
</gene>
<keyword evidence="2" id="KW-1185">Reference proteome</keyword>
<dbReference type="RefSeq" id="WP_119900257.1">
    <property type="nucleotide sequence ID" value="NZ_QNRC01000045.1"/>
</dbReference>
<name>A0A419A069_9RHOB</name>
<proteinExistence type="predicted"/>
<dbReference type="EMBL" id="QZEW01000098">
    <property type="protein sequence ID" value="RJL06316.1"/>
    <property type="molecule type" value="Genomic_DNA"/>
</dbReference>
<comment type="caution">
    <text evidence="1">The sequence shown here is derived from an EMBL/GenBank/DDBJ whole genome shotgun (WGS) entry which is preliminary data.</text>
</comment>
<dbReference type="AlphaFoldDB" id="A0A419A069"/>
<organism evidence="1 2">
    <name type="scientific">Paracoccus siganidrum</name>
    <dbReference type="NCBI Taxonomy" id="1276757"/>
    <lineage>
        <taxon>Bacteria</taxon>
        <taxon>Pseudomonadati</taxon>
        <taxon>Pseudomonadota</taxon>
        <taxon>Alphaproteobacteria</taxon>
        <taxon>Rhodobacterales</taxon>
        <taxon>Paracoccaceae</taxon>
        <taxon>Paracoccus</taxon>
    </lineage>
</organism>